<dbReference type="OrthoDB" id="4538527at2"/>
<dbReference type="GO" id="GO:0055085">
    <property type="term" value="P:transmembrane transport"/>
    <property type="evidence" value="ECO:0007669"/>
    <property type="project" value="InterPro"/>
</dbReference>
<feature type="transmembrane region" description="Helical" evidence="5">
    <location>
        <begin position="162"/>
        <end position="185"/>
    </location>
</feature>
<dbReference type="GO" id="GO:0016020">
    <property type="term" value="C:membrane"/>
    <property type="evidence" value="ECO:0007669"/>
    <property type="project" value="UniProtKB-SubCell"/>
</dbReference>
<evidence type="ECO:0000313" key="6">
    <source>
        <dbReference type="EMBL" id="EGX56618.1"/>
    </source>
</evidence>
<feature type="transmembrane region" description="Helical" evidence="5">
    <location>
        <begin position="101"/>
        <end position="123"/>
    </location>
</feature>
<feature type="transmembrane region" description="Helical" evidence="5">
    <location>
        <begin position="299"/>
        <end position="320"/>
    </location>
</feature>
<protein>
    <submittedName>
        <fullName evidence="6">Integral membrane protein</fullName>
    </submittedName>
</protein>
<keyword evidence="7" id="KW-1185">Reference proteome</keyword>
<keyword evidence="2 5" id="KW-0812">Transmembrane</keyword>
<feature type="transmembrane region" description="Helical" evidence="5">
    <location>
        <begin position="268"/>
        <end position="293"/>
    </location>
</feature>
<dbReference type="CDD" id="cd09319">
    <property type="entry name" value="TDT_like_1"/>
    <property type="match status" value="1"/>
</dbReference>
<proteinExistence type="predicted"/>
<evidence type="ECO:0000256" key="1">
    <source>
        <dbReference type="ARBA" id="ARBA00004141"/>
    </source>
</evidence>
<dbReference type="InterPro" id="IPR038665">
    <property type="entry name" value="Voltage-dep_anion_channel_sf"/>
</dbReference>
<evidence type="ECO:0000313" key="7">
    <source>
        <dbReference type="Proteomes" id="UP000004217"/>
    </source>
</evidence>
<dbReference type="EMBL" id="AGBF01000133">
    <property type="protein sequence ID" value="EGX56618.1"/>
    <property type="molecule type" value="Genomic_DNA"/>
</dbReference>
<comment type="caution">
    <text evidence="6">The sequence shown here is derived from an EMBL/GenBank/DDBJ whole genome shotgun (WGS) entry which is preliminary data.</text>
</comment>
<dbReference type="PATRIC" id="fig|700597.3.peg.5291"/>
<evidence type="ECO:0000256" key="4">
    <source>
        <dbReference type="ARBA" id="ARBA00023136"/>
    </source>
</evidence>
<dbReference type="Gene3D" id="1.50.10.150">
    <property type="entry name" value="Voltage-dependent anion channel"/>
    <property type="match status" value="1"/>
</dbReference>
<feature type="transmembrane region" description="Helical" evidence="5">
    <location>
        <begin position="236"/>
        <end position="256"/>
    </location>
</feature>
<organism evidence="6 7">
    <name type="scientific">Streptomyces zinciresistens K42</name>
    <dbReference type="NCBI Taxonomy" id="700597"/>
    <lineage>
        <taxon>Bacteria</taxon>
        <taxon>Bacillati</taxon>
        <taxon>Actinomycetota</taxon>
        <taxon>Actinomycetes</taxon>
        <taxon>Kitasatosporales</taxon>
        <taxon>Streptomycetaceae</taxon>
        <taxon>Streptomyces</taxon>
    </lineage>
</organism>
<name>G2GIP3_9ACTN</name>
<feature type="transmembrane region" description="Helical" evidence="5">
    <location>
        <begin position="49"/>
        <end position="70"/>
    </location>
</feature>
<dbReference type="AlphaFoldDB" id="G2GIP3"/>
<dbReference type="InterPro" id="IPR004695">
    <property type="entry name" value="SLAC1/Mae1/Ssu1/TehA"/>
</dbReference>
<dbReference type="RefSeq" id="WP_007500788.1">
    <property type="nucleotide sequence ID" value="NZ_AGBF01000133.1"/>
</dbReference>
<reference evidence="6 7" key="1">
    <citation type="submission" date="2011-08" db="EMBL/GenBank/DDBJ databases">
        <authorList>
            <person name="Lin Y."/>
            <person name="Hao X."/>
            <person name="Johnstone L."/>
            <person name="Miller S.J."/>
            <person name="Wei G."/>
            <person name="Rensing C."/>
        </authorList>
    </citation>
    <scope>NUCLEOTIDE SEQUENCE [LARGE SCALE GENOMIC DNA]</scope>
    <source>
        <strain evidence="6 7">K42</strain>
    </source>
</reference>
<dbReference type="Pfam" id="PF03595">
    <property type="entry name" value="SLAC1"/>
    <property type="match status" value="1"/>
</dbReference>
<evidence type="ECO:0000256" key="3">
    <source>
        <dbReference type="ARBA" id="ARBA00022989"/>
    </source>
</evidence>
<feature type="transmembrane region" description="Helical" evidence="5">
    <location>
        <begin position="197"/>
        <end position="216"/>
    </location>
</feature>
<evidence type="ECO:0000256" key="2">
    <source>
        <dbReference type="ARBA" id="ARBA00022692"/>
    </source>
</evidence>
<accession>G2GIP3</accession>
<sequence length="338" mass="35644">MPATTTTLASPLQTWWSTRPPAAGAAVMATGIISVALHQTGYESLSRIALALGCAAWLALAADFGARLLWDRPRWLKEAATPAALTAVAATTVLGTRFSALGWQTLAMALLALAALLWPGLLVDVVRHWHRDMPGAVFLGCVATQGLAVLAATLAATETAAWLAHTALVLFWLGLLLYAVALTRFDLRQVTRGAGDHWVAGGALAISALAGSKLLAADSARLYLWNDDDYSALRTMTVGLLILDLAWYAVLLAAEIGRPRPHYDVRRWATVFPLGMTAAAALSVGTVVDVSWLAPPGEVLTWIAVAVWLAVAAGAAWTYLAPRPGTGPPADVTSTARR</sequence>
<dbReference type="Proteomes" id="UP000004217">
    <property type="component" value="Unassembled WGS sequence"/>
</dbReference>
<gene>
    <name evidence="6" type="ORF">SZN_26916</name>
</gene>
<keyword evidence="4 5" id="KW-0472">Membrane</keyword>
<comment type="subcellular location">
    <subcellularLocation>
        <location evidence="1">Membrane</location>
        <topology evidence="1">Multi-pass membrane protein</topology>
    </subcellularLocation>
</comment>
<keyword evidence="3 5" id="KW-1133">Transmembrane helix</keyword>
<feature type="transmembrane region" description="Helical" evidence="5">
    <location>
        <begin position="20"/>
        <end position="37"/>
    </location>
</feature>
<evidence type="ECO:0000256" key="5">
    <source>
        <dbReference type="SAM" id="Phobius"/>
    </source>
</evidence>
<feature type="transmembrane region" description="Helical" evidence="5">
    <location>
        <begin position="135"/>
        <end position="156"/>
    </location>
</feature>